<protein>
    <recommendedName>
        <fullName evidence="6">C3H1-type domain-containing protein</fullName>
    </recommendedName>
</protein>
<dbReference type="GO" id="GO:0008270">
    <property type="term" value="F:zinc ion binding"/>
    <property type="evidence" value="ECO:0007669"/>
    <property type="project" value="UniProtKB-KW"/>
</dbReference>
<evidence type="ECO:0000259" key="6">
    <source>
        <dbReference type="PROSITE" id="PS50103"/>
    </source>
</evidence>
<keyword evidence="1 4" id="KW-0479">Metal-binding</keyword>
<feature type="region of interest" description="Disordered" evidence="5">
    <location>
        <begin position="277"/>
        <end position="476"/>
    </location>
</feature>
<evidence type="ECO:0000256" key="4">
    <source>
        <dbReference type="PROSITE-ProRule" id="PRU00723"/>
    </source>
</evidence>
<evidence type="ECO:0000313" key="7">
    <source>
        <dbReference type="EMBL" id="SZF02077.1"/>
    </source>
</evidence>
<gene>
    <name evidence="7" type="ORF">BLGHR1_12854</name>
</gene>
<dbReference type="VEuPathDB" id="FungiDB:BLGHR1_12854"/>
<evidence type="ECO:0000256" key="3">
    <source>
        <dbReference type="ARBA" id="ARBA00022833"/>
    </source>
</evidence>
<evidence type="ECO:0000256" key="1">
    <source>
        <dbReference type="ARBA" id="ARBA00022723"/>
    </source>
</evidence>
<dbReference type="InterPro" id="IPR036855">
    <property type="entry name" value="Znf_CCCH_sf"/>
</dbReference>
<accession>A0A383UQB7</accession>
<dbReference type="Pfam" id="PF00642">
    <property type="entry name" value="zf-CCCH"/>
    <property type="match status" value="1"/>
</dbReference>
<dbReference type="AlphaFoldDB" id="A0A383UQB7"/>
<feature type="domain" description="C3H1-type" evidence="6">
    <location>
        <begin position="1"/>
        <end position="28"/>
    </location>
</feature>
<feature type="compositionally biased region" description="Polar residues" evidence="5">
    <location>
        <begin position="187"/>
        <end position="197"/>
    </location>
</feature>
<name>A0A383UQB7_BLUHO</name>
<feature type="zinc finger region" description="C3H1-type" evidence="4">
    <location>
        <begin position="1"/>
        <end position="28"/>
    </location>
</feature>
<dbReference type="PANTHER" id="PTHR21099:SF2">
    <property type="entry name" value="SI:CH211-113E8.11"/>
    <property type="match status" value="1"/>
</dbReference>
<dbReference type="SUPFAM" id="SSF90229">
    <property type="entry name" value="CCCH zinc finger"/>
    <property type="match status" value="1"/>
</dbReference>
<feature type="compositionally biased region" description="Polar residues" evidence="5">
    <location>
        <begin position="402"/>
        <end position="462"/>
    </location>
</feature>
<dbReference type="PROSITE" id="PS50103">
    <property type="entry name" value="ZF_C3H1"/>
    <property type="match status" value="1"/>
</dbReference>
<evidence type="ECO:0000256" key="2">
    <source>
        <dbReference type="ARBA" id="ARBA00022771"/>
    </source>
</evidence>
<evidence type="ECO:0000313" key="8">
    <source>
        <dbReference type="Proteomes" id="UP000275772"/>
    </source>
</evidence>
<organism evidence="7 8">
    <name type="scientific">Blumeria hordei</name>
    <name type="common">Barley powdery mildew</name>
    <name type="synonym">Blumeria graminis f. sp. hordei</name>
    <dbReference type="NCBI Taxonomy" id="2867405"/>
    <lineage>
        <taxon>Eukaryota</taxon>
        <taxon>Fungi</taxon>
        <taxon>Dikarya</taxon>
        <taxon>Ascomycota</taxon>
        <taxon>Pezizomycotina</taxon>
        <taxon>Leotiomycetes</taxon>
        <taxon>Erysiphales</taxon>
        <taxon>Erysiphaceae</taxon>
        <taxon>Blumeria</taxon>
    </lineage>
</organism>
<dbReference type="InterPro" id="IPR000571">
    <property type="entry name" value="Znf_CCCH"/>
</dbReference>
<sequence length="571" mass="62185">MMPPTVCRYWLQGYCKYGDSCRFDHSRNNLKMSNENRFAALQHSLDKSSQDGGGPGQDLFYSMIKKISTNASFISTGSKNQAAIVFDKENIIADLTVEKPQWILSAYGPARKSSAQLFGGYPREQSFEEIRLLHYIASPDPQRVQQAISEANKLVQDAEQQIQHTIQNIDDAIKYLNETGKEAGNRFGNSFAHNSVNPFAPRSSVQTTPSTPQSNNDRQQQTTNAVAIFGKPSVPVFGTPTAPAGAFGQPSFQSQATNPFASKPVFGAPTQPSSIFGSASMSNSTGSNLVNQNQVPFGQNKPSTDSNPFQKYASNDTRSPLVQSTSNTTSQQHPFSAASNQLNPFSTQSSTPNNKPNPFSTQSSSAQHQSNPFSAKSSISASQQNPFSMVPPSSPFGMPPSTAGNDTQPVSRLFGQNNSRNLSQQPNSFSPVANSQPSVFGQPSASFNPFGPSSTTQPSTPNHSKEIPRSLADQSIKPLQPTTTDQIKSFKGKTVIMRDSNPGFVNKDGVWQRIWFPNGKPPFSADAKAPSDLVYDDAIIKAFDYARVKKVFEEGIIPPFPPKEEWCGFDF</sequence>
<evidence type="ECO:0000256" key="5">
    <source>
        <dbReference type="SAM" id="MobiDB-lite"/>
    </source>
</evidence>
<dbReference type="CDD" id="cd23954">
    <property type="entry name" value="AMO1_CTD"/>
    <property type="match status" value="1"/>
</dbReference>
<dbReference type="GO" id="GO:0005634">
    <property type="term" value="C:nucleus"/>
    <property type="evidence" value="ECO:0007669"/>
    <property type="project" value="TreeGrafter"/>
</dbReference>
<dbReference type="Proteomes" id="UP000275772">
    <property type="component" value="Unassembled WGS sequence"/>
</dbReference>
<dbReference type="SMART" id="SM00356">
    <property type="entry name" value="ZnF_C3H1"/>
    <property type="match status" value="1"/>
</dbReference>
<feature type="region of interest" description="Disordered" evidence="5">
    <location>
        <begin position="240"/>
        <end position="265"/>
    </location>
</feature>
<feature type="compositionally biased region" description="Low complexity" evidence="5">
    <location>
        <begin position="203"/>
        <end position="214"/>
    </location>
</feature>
<proteinExistence type="predicted"/>
<feature type="compositionally biased region" description="Polar residues" evidence="5">
    <location>
        <begin position="277"/>
        <end position="387"/>
    </location>
</feature>
<keyword evidence="3 4" id="KW-0862">Zinc</keyword>
<reference evidence="7 8" key="1">
    <citation type="submission" date="2017-11" db="EMBL/GenBank/DDBJ databases">
        <authorList>
            <person name="Kracher B."/>
        </authorList>
    </citation>
    <scope>NUCLEOTIDE SEQUENCE [LARGE SCALE GENOMIC DNA]</scope>
    <source>
        <strain evidence="7 8">RACE1</strain>
    </source>
</reference>
<dbReference type="Gene3D" id="4.10.1000.10">
    <property type="entry name" value="Zinc finger, CCCH-type"/>
    <property type="match status" value="1"/>
</dbReference>
<feature type="compositionally biased region" description="Polar residues" evidence="5">
    <location>
        <begin position="250"/>
        <end position="260"/>
    </location>
</feature>
<dbReference type="PANTHER" id="PTHR21099">
    <property type="entry name" value="RAD201"/>
    <property type="match status" value="1"/>
</dbReference>
<keyword evidence="2 4" id="KW-0863">Zinc-finger</keyword>
<feature type="region of interest" description="Disordered" evidence="5">
    <location>
        <begin position="186"/>
        <end position="220"/>
    </location>
</feature>
<dbReference type="EMBL" id="UNSH01000041">
    <property type="protein sequence ID" value="SZF02077.1"/>
    <property type="molecule type" value="Genomic_DNA"/>
</dbReference>